<sequence length="103" mass="11544">MPTSAHVRKREENAEPNNGSTQTTDGMVAPPRNAFEKRCGAAFCARRRERLFYFSPLARFPRTAHSISDRLESIAVVCGDVRSEALVQRDIEVCGRFFLSDPA</sequence>
<organism evidence="1 2">
    <name type="scientific">Hyalomma asiaticum</name>
    <name type="common">Tick</name>
    <dbReference type="NCBI Taxonomy" id="266040"/>
    <lineage>
        <taxon>Eukaryota</taxon>
        <taxon>Metazoa</taxon>
        <taxon>Ecdysozoa</taxon>
        <taxon>Arthropoda</taxon>
        <taxon>Chelicerata</taxon>
        <taxon>Arachnida</taxon>
        <taxon>Acari</taxon>
        <taxon>Parasitiformes</taxon>
        <taxon>Ixodida</taxon>
        <taxon>Ixodoidea</taxon>
        <taxon>Ixodidae</taxon>
        <taxon>Hyalomminae</taxon>
        <taxon>Hyalomma</taxon>
    </lineage>
</organism>
<evidence type="ECO:0000313" key="1">
    <source>
        <dbReference type="EMBL" id="KAH6944490.1"/>
    </source>
</evidence>
<dbReference type="EMBL" id="CM023481">
    <property type="protein sequence ID" value="KAH6944490.1"/>
    <property type="molecule type" value="Genomic_DNA"/>
</dbReference>
<name>A0ACB7TCE5_HYAAI</name>
<protein>
    <submittedName>
        <fullName evidence="1">Uncharacterized protein</fullName>
    </submittedName>
</protein>
<dbReference type="Proteomes" id="UP000821845">
    <property type="component" value="Chromosome 1"/>
</dbReference>
<comment type="caution">
    <text evidence="1">The sequence shown here is derived from an EMBL/GenBank/DDBJ whole genome shotgun (WGS) entry which is preliminary data.</text>
</comment>
<accession>A0ACB7TCE5</accession>
<evidence type="ECO:0000313" key="2">
    <source>
        <dbReference type="Proteomes" id="UP000821845"/>
    </source>
</evidence>
<proteinExistence type="predicted"/>
<gene>
    <name evidence="1" type="ORF">HPB50_003374</name>
</gene>
<keyword evidence="2" id="KW-1185">Reference proteome</keyword>
<reference evidence="1" key="1">
    <citation type="submission" date="2020-05" db="EMBL/GenBank/DDBJ databases">
        <title>Large-scale comparative analyses of tick genomes elucidate their genetic diversity and vector capacities.</title>
        <authorList>
            <person name="Jia N."/>
            <person name="Wang J."/>
            <person name="Shi W."/>
            <person name="Du L."/>
            <person name="Sun Y."/>
            <person name="Zhan W."/>
            <person name="Jiang J."/>
            <person name="Wang Q."/>
            <person name="Zhang B."/>
            <person name="Ji P."/>
            <person name="Sakyi L.B."/>
            <person name="Cui X."/>
            <person name="Yuan T."/>
            <person name="Jiang B."/>
            <person name="Yang W."/>
            <person name="Lam T.T.-Y."/>
            <person name="Chang Q."/>
            <person name="Ding S."/>
            <person name="Wang X."/>
            <person name="Zhu J."/>
            <person name="Ruan X."/>
            <person name="Zhao L."/>
            <person name="Wei J."/>
            <person name="Que T."/>
            <person name="Du C."/>
            <person name="Cheng J."/>
            <person name="Dai P."/>
            <person name="Han X."/>
            <person name="Huang E."/>
            <person name="Gao Y."/>
            <person name="Liu J."/>
            <person name="Shao H."/>
            <person name="Ye R."/>
            <person name="Li L."/>
            <person name="Wei W."/>
            <person name="Wang X."/>
            <person name="Wang C."/>
            <person name="Yang T."/>
            <person name="Huo Q."/>
            <person name="Li W."/>
            <person name="Guo W."/>
            <person name="Chen H."/>
            <person name="Zhou L."/>
            <person name="Ni X."/>
            <person name="Tian J."/>
            <person name="Zhou Y."/>
            <person name="Sheng Y."/>
            <person name="Liu T."/>
            <person name="Pan Y."/>
            <person name="Xia L."/>
            <person name="Li J."/>
            <person name="Zhao F."/>
            <person name="Cao W."/>
        </authorList>
    </citation>
    <scope>NUCLEOTIDE SEQUENCE</scope>
    <source>
        <strain evidence="1">Hyas-2018</strain>
    </source>
</reference>